<dbReference type="Gene3D" id="2.60.40.10">
    <property type="entry name" value="Immunoglobulins"/>
    <property type="match status" value="1"/>
</dbReference>
<dbReference type="STRING" id="570277.EZMO1_4546"/>
<name>A0A142BI82_9GAMM</name>
<dbReference type="InterPro" id="IPR013783">
    <property type="entry name" value="Ig-like_fold"/>
</dbReference>
<feature type="region of interest" description="Disordered" evidence="1">
    <location>
        <begin position="34"/>
        <end position="74"/>
    </location>
</feature>
<feature type="chain" id="PRO_5007493324" evidence="2">
    <location>
        <begin position="20"/>
        <end position="178"/>
    </location>
</feature>
<organism evidence="4 5">
    <name type="scientific">Endozoicomonas montiporae CL-33</name>
    <dbReference type="NCBI Taxonomy" id="570277"/>
    <lineage>
        <taxon>Bacteria</taxon>
        <taxon>Pseudomonadati</taxon>
        <taxon>Pseudomonadota</taxon>
        <taxon>Gammaproteobacteria</taxon>
        <taxon>Oceanospirillales</taxon>
        <taxon>Endozoicomonadaceae</taxon>
        <taxon>Endozoicomonas</taxon>
    </lineage>
</organism>
<dbReference type="KEGG" id="emp:EZMO1_4546"/>
<evidence type="ECO:0000259" key="3">
    <source>
        <dbReference type="Pfam" id="PF13511"/>
    </source>
</evidence>
<evidence type="ECO:0000256" key="2">
    <source>
        <dbReference type="SAM" id="SignalP"/>
    </source>
</evidence>
<dbReference type="PATRIC" id="fig|570277.3.peg.4871"/>
<dbReference type="Pfam" id="PF17957">
    <property type="entry name" value="Big_7"/>
    <property type="match status" value="1"/>
</dbReference>
<feature type="domain" description="DUF4124" evidence="3">
    <location>
        <begin position="11"/>
        <end position="61"/>
    </location>
</feature>
<feature type="signal peptide" evidence="2">
    <location>
        <begin position="1"/>
        <end position="19"/>
    </location>
</feature>
<dbReference type="OrthoDB" id="6366673at2"/>
<dbReference type="RefSeq" id="WP_051790399.1">
    <property type="nucleotide sequence ID" value="NZ_CP013251.1"/>
</dbReference>
<proteinExistence type="predicted"/>
<keyword evidence="2" id="KW-0732">Signal</keyword>
<dbReference type="Pfam" id="PF13511">
    <property type="entry name" value="DUF4124"/>
    <property type="match status" value="1"/>
</dbReference>
<dbReference type="Proteomes" id="UP000071065">
    <property type="component" value="Chromosome"/>
</dbReference>
<dbReference type="EMBL" id="CP013251">
    <property type="protein sequence ID" value="AMO58458.1"/>
    <property type="molecule type" value="Genomic_DNA"/>
</dbReference>
<evidence type="ECO:0000313" key="5">
    <source>
        <dbReference type="Proteomes" id="UP000071065"/>
    </source>
</evidence>
<dbReference type="AlphaFoldDB" id="A0A142BI82"/>
<evidence type="ECO:0000313" key="4">
    <source>
        <dbReference type="EMBL" id="AMO58458.1"/>
    </source>
</evidence>
<protein>
    <submittedName>
        <fullName evidence="4">PKD domain-containing protein</fullName>
    </submittedName>
</protein>
<evidence type="ECO:0000256" key="1">
    <source>
        <dbReference type="SAM" id="MobiDB-lite"/>
    </source>
</evidence>
<accession>A0A142BI82</accession>
<sequence length="178" mass="19568">MKINTLPLLLLLMIQPFNASGQIYKTVDEHGNTVFTDKPPASRPSEPVILKPATSLPAPDRSTYNTTPSPPTPVEPEIATYSAFYIGSPANNSTVRNNGDFTIKISIRPSLARGHKVRFFIDGKLVSGPQRLLSHNVKNMDRGTHQLKAEVLDNSGKVIQKTESTVHVQRTIFRPPAS</sequence>
<reference evidence="4 5" key="1">
    <citation type="journal article" date="2016" name="Front. Microbiol.">
        <title>Genomic Insight into the Host-Endosymbiont Relationship of Endozoicomonas montiporae CL-33(T) with its Coral Host.</title>
        <authorList>
            <person name="Ding J.-Y."/>
            <person name="Shiu J.-H."/>
            <person name="Chen W.-M."/>
            <person name="Chiang Y.-R."/>
            <person name="Tang S.-L."/>
        </authorList>
    </citation>
    <scope>NUCLEOTIDE SEQUENCE [LARGE SCALE GENOMIC DNA]</scope>
    <source>
        <strain evidence="4 5">CL-33</strain>
    </source>
</reference>
<dbReference type="InterPro" id="IPR025392">
    <property type="entry name" value="DUF4124"/>
</dbReference>
<gene>
    <name evidence="4" type="ORF">EZMO1_4546</name>
</gene>